<dbReference type="AlphaFoldDB" id="S3CP77"/>
<dbReference type="Pfam" id="PF10282">
    <property type="entry name" value="Lactonase"/>
    <property type="match status" value="1"/>
</dbReference>
<dbReference type="PANTHER" id="PTHR30344">
    <property type="entry name" value="6-PHOSPHOGLUCONOLACTONASE-RELATED"/>
    <property type="match status" value="1"/>
</dbReference>
<gene>
    <name evidence="3" type="ORF">GLAREA_09387</name>
</gene>
<dbReference type="InterPro" id="IPR015943">
    <property type="entry name" value="WD40/YVTN_repeat-like_dom_sf"/>
</dbReference>
<dbReference type="PANTHER" id="PTHR30344:SF4">
    <property type="entry name" value="CYCLASE, PUTATIVE (AFU_ORTHOLOGUE AFUA_6G11580)-RELATED"/>
    <property type="match status" value="1"/>
</dbReference>
<dbReference type="OMA" id="CCANVVW"/>
<dbReference type="InterPro" id="IPR050282">
    <property type="entry name" value="Cycloisomerase_2"/>
</dbReference>
<keyword evidence="2" id="KW-0732">Signal</keyword>
<accession>S3CP77</accession>
<evidence type="ECO:0000313" key="3">
    <source>
        <dbReference type="EMBL" id="EPE28267.1"/>
    </source>
</evidence>
<protein>
    <submittedName>
        <fullName evidence="3">3-carboxy-cis,cis-mucoante lactonizing enzyme</fullName>
    </submittedName>
</protein>
<dbReference type="Proteomes" id="UP000016922">
    <property type="component" value="Unassembled WGS sequence"/>
</dbReference>
<dbReference type="RefSeq" id="XP_008084175.1">
    <property type="nucleotide sequence ID" value="XM_008085984.1"/>
</dbReference>
<dbReference type="HOGENOM" id="CLU_045869_0_0_1"/>
<dbReference type="KEGG" id="glz:GLAREA_09387"/>
<proteinExistence type="inferred from homology"/>
<evidence type="ECO:0000256" key="2">
    <source>
        <dbReference type="SAM" id="SignalP"/>
    </source>
</evidence>
<dbReference type="EMBL" id="KE145368">
    <property type="protein sequence ID" value="EPE28267.1"/>
    <property type="molecule type" value="Genomic_DNA"/>
</dbReference>
<dbReference type="SUPFAM" id="SSF75011">
    <property type="entry name" value="3-carboxy-cis,cis-mucoante lactonizing enzyme"/>
    <property type="match status" value="1"/>
</dbReference>
<dbReference type="OrthoDB" id="1715191at2759"/>
<feature type="chain" id="PRO_5004518972" evidence="2">
    <location>
        <begin position="19"/>
        <end position="417"/>
    </location>
</feature>
<reference evidence="3 4" key="1">
    <citation type="journal article" date="2013" name="BMC Genomics">
        <title>Genomics-driven discovery of the pneumocandin biosynthetic gene cluster in the fungus Glarea lozoyensis.</title>
        <authorList>
            <person name="Chen L."/>
            <person name="Yue Q."/>
            <person name="Zhang X."/>
            <person name="Xiang M."/>
            <person name="Wang C."/>
            <person name="Li S."/>
            <person name="Che Y."/>
            <person name="Ortiz-Lopez F.J."/>
            <person name="Bills G.F."/>
            <person name="Liu X."/>
            <person name="An Z."/>
        </authorList>
    </citation>
    <scope>NUCLEOTIDE SEQUENCE [LARGE SCALE GENOMIC DNA]</scope>
    <source>
        <strain evidence="4">ATCC 20868 / MF5171</strain>
    </source>
</reference>
<name>S3CP77_GLAL2</name>
<evidence type="ECO:0000313" key="4">
    <source>
        <dbReference type="Proteomes" id="UP000016922"/>
    </source>
</evidence>
<dbReference type="InterPro" id="IPR019405">
    <property type="entry name" value="Lactonase_7-beta_prop"/>
</dbReference>
<keyword evidence="4" id="KW-1185">Reference proteome</keyword>
<dbReference type="GeneID" id="19468435"/>
<dbReference type="eggNOG" id="ENOG502RZKQ">
    <property type="taxonomic scope" value="Eukaryota"/>
</dbReference>
<dbReference type="GO" id="GO:0017057">
    <property type="term" value="F:6-phosphogluconolactonase activity"/>
    <property type="evidence" value="ECO:0007669"/>
    <property type="project" value="TreeGrafter"/>
</dbReference>
<feature type="signal peptide" evidence="2">
    <location>
        <begin position="1"/>
        <end position="18"/>
    </location>
</feature>
<comment type="similarity">
    <text evidence="1">Belongs to the cycloisomerase 2 family.</text>
</comment>
<sequence length="417" mass="45467">MALKAFLILTALTALTTAKVHHLFVGNLGLPASIHALEFDSKILTLTKTATIPADGSHPWISLSHNKKTLYASQFSKPAIASYKITSPTSLSLSASLNSSGACFNSTSAYVQSLSHPPYTVFTGAWPGPNACGQAISTLPDGSLKAVQQSWKYANNSGIHGLAFGKGEGVLYAADLNGDSVWTHRIDASEEERKGEGEIRVEEVGRWMVNRNGTHPRHLVAHPNGRTVHVVMESGNEVVEIENDERGIPRKEVGFWKTIPANATNANYWSAEIKYSRNMRYVWATARAQISQPNITGWINVFELDRSGHITHLVARESTTTTGGYANAIAPMDVDDENGWDKRLDETGSEMGENAWGGKGEVEFAALTDVPKRYVEVWRWDPKGKREGNGKLEGKLEVVAHLGIDDGGCCANVVWLD</sequence>
<organism evidence="3 4">
    <name type="scientific">Glarea lozoyensis (strain ATCC 20868 / MF5171)</name>
    <dbReference type="NCBI Taxonomy" id="1116229"/>
    <lineage>
        <taxon>Eukaryota</taxon>
        <taxon>Fungi</taxon>
        <taxon>Dikarya</taxon>
        <taxon>Ascomycota</taxon>
        <taxon>Pezizomycotina</taxon>
        <taxon>Leotiomycetes</taxon>
        <taxon>Helotiales</taxon>
        <taxon>Helotiaceae</taxon>
        <taxon>Glarea</taxon>
    </lineage>
</organism>
<dbReference type="Gene3D" id="2.130.10.10">
    <property type="entry name" value="YVTN repeat-like/Quinoprotein amine dehydrogenase"/>
    <property type="match status" value="1"/>
</dbReference>
<evidence type="ECO:0000256" key="1">
    <source>
        <dbReference type="ARBA" id="ARBA00005564"/>
    </source>
</evidence>